<dbReference type="GO" id="GO:0005886">
    <property type="term" value="C:plasma membrane"/>
    <property type="evidence" value="ECO:0007669"/>
    <property type="project" value="TreeGrafter"/>
</dbReference>
<protein>
    <submittedName>
        <fullName evidence="2">RND transporter</fullName>
    </submittedName>
</protein>
<keyword evidence="1" id="KW-0472">Membrane</keyword>
<feature type="transmembrane region" description="Helical" evidence="1">
    <location>
        <begin position="551"/>
        <end position="571"/>
    </location>
</feature>
<dbReference type="Gene3D" id="3.30.2090.10">
    <property type="entry name" value="Multidrug efflux transporter AcrB TolC docking domain, DN and DC subdomains"/>
    <property type="match status" value="2"/>
</dbReference>
<feature type="transmembrane region" description="Helical" evidence="1">
    <location>
        <begin position="898"/>
        <end position="918"/>
    </location>
</feature>
<dbReference type="InterPro" id="IPR001036">
    <property type="entry name" value="Acrflvin-R"/>
</dbReference>
<organism evidence="2 3">
    <name type="scientific">Sorangium cellulosum</name>
    <name type="common">Polyangium cellulosum</name>
    <dbReference type="NCBI Taxonomy" id="56"/>
    <lineage>
        <taxon>Bacteria</taxon>
        <taxon>Pseudomonadati</taxon>
        <taxon>Myxococcota</taxon>
        <taxon>Polyangia</taxon>
        <taxon>Polyangiales</taxon>
        <taxon>Polyangiaceae</taxon>
        <taxon>Sorangium</taxon>
    </lineage>
</organism>
<gene>
    <name evidence="2" type="ORF">BE08_41540</name>
</gene>
<proteinExistence type="predicted"/>
<feature type="transmembrane region" description="Helical" evidence="1">
    <location>
        <begin position="459"/>
        <end position="477"/>
    </location>
</feature>
<comment type="caution">
    <text evidence="2">The sequence shown here is derived from an EMBL/GenBank/DDBJ whole genome shotgun (WGS) entry which is preliminary data.</text>
</comment>
<dbReference type="PANTHER" id="PTHR32063:SF8">
    <property type="entry name" value="CATION EFFLUX PROTEIN"/>
    <property type="match status" value="1"/>
</dbReference>
<feature type="transmembrane region" description="Helical" evidence="1">
    <location>
        <begin position="12"/>
        <end position="30"/>
    </location>
</feature>
<reference evidence="2 3" key="1">
    <citation type="submission" date="2014-02" db="EMBL/GenBank/DDBJ databases">
        <title>The small core and large imbalanced accessory genome model reveals a collaborative survival strategy of Sorangium cellulosum strains in nature.</title>
        <authorList>
            <person name="Han K."/>
            <person name="Peng R."/>
            <person name="Blom J."/>
            <person name="Li Y.-Z."/>
        </authorList>
    </citation>
    <scope>NUCLEOTIDE SEQUENCE [LARGE SCALE GENOMIC DNA]</scope>
    <source>
        <strain evidence="2 3">So0157-25</strain>
    </source>
</reference>
<feature type="transmembrane region" description="Helical" evidence="1">
    <location>
        <begin position="949"/>
        <end position="975"/>
    </location>
</feature>
<dbReference type="SUPFAM" id="SSF82714">
    <property type="entry name" value="Multidrug efflux transporter AcrB TolC docking domain, DN and DC subdomains"/>
    <property type="match status" value="2"/>
</dbReference>
<evidence type="ECO:0000313" key="2">
    <source>
        <dbReference type="EMBL" id="KYF48308.1"/>
    </source>
</evidence>
<keyword evidence="1" id="KW-1133">Transmembrane helix</keyword>
<feature type="transmembrane region" description="Helical" evidence="1">
    <location>
        <begin position="431"/>
        <end position="453"/>
    </location>
</feature>
<dbReference type="Gene3D" id="1.20.1640.10">
    <property type="entry name" value="Multidrug efflux transporter AcrB transmembrane domain"/>
    <property type="match status" value="2"/>
</dbReference>
<feature type="transmembrane region" description="Helical" evidence="1">
    <location>
        <begin position="386"/>
        <end position="410"/>
    </location>
</feature>
<dbReference type="InterPro" id="IPR027463">
    <property type="entry name" value="AcrB_DN_DC_subdom"/>
</dbReference>
<feature type="transmembrane region" description="Helical" evidence="1">
    <location>
        <begin position="1000"/>
        <end position="1019"/>
    </location>
</feature>
<dbReference type="Proteomes" id="UP000075420">
    <property type="component" value="Unassembled WGS sequence"/>
</dbReference>
<dbReference type="PRINTS" id="PR00702">
    <property type="entry name" value="ACRIFLAVINRP"/>
</dbReference>
<feature type="transmembrane region" description="Helical" evidence="1">
    <location>
        <begin position="334"/>
        <end position="353"/>
    </location>
</feature>
<dbReference type="SUPFAM" id="SSF82866">
    <property type="entry name" value="Multidrug efflux transporter AcrB transmembrane domain"/>
    <property type="match status" value="2"/>
</dbReference>
<dbReference type="Gene3D" id="3.30.70.1430">
    <property type="entry name" value="Multidrug efflux transporter AcrB pore domain"/>
    <property type="match status" value="2"/>
</dbReference>
<dbReference type="Gene3D" id="3.30.70.1440">
    <property type="entry name" value="Multidrug efflux transporter AcrB pore domain"/>
    <property type="match status" value="1"/>
</dbReference>
<keyword evidence="1" id="KW-0812">Transmembrane</keyword>
<name>A0A150P0H6_SORCE</name>
<dbReference type="Gene3D" id="3.30.70.1320">
    <property type="entry name" value="Multidrug efflux transporter AcrB pore domain like"/>
    <property type="match status" value="1"/>
</dbReference>
<dbReference type="GO" id="GO:0042910">
    <property type="term" value="F:xenobiotic transmembrane transporter activity"/>
    <property type="evidence" value="ECO:0007669"/>
    <property type="project" value="TreeGrafter"/>
</dbReference>
<dbReference type="AlphaFoldDB" id="A0A150P0H6"/>
<dbReference type="SUPFAM" id="SSF82693">
    <property type="entry name" value="Multidrug efflux transporter AcrB pore domain, PN1, PN2, PC1 and PC2 subdomains"/>
    <property type="match status" value="2"/>
</dbReference>
<sequence length="1068" mass="115145">MWLVRIALRRTYTFIVMSMLIVILGVFTITRMPTDIFPDIDIPVLSVIFNYGGLPPEEMEKRIVNNYERFLTTTVNDIDHIESQSLTGISIIKIYLQPGASIEAATAQVAAVSQTAIRMMPPGISPPLIIRYSAASVPILQAALESESLSEQQLFDYAVNFIRADIATIRGTQIPWPYGGKQRQIMVDIDPQRLFAWGLSPRDVNAALGLQNVTLPSGTAKMGENEYPVIMNSSPEAFEELGDLPLKTVNGKTVYLRDVASVRDGNAPQTNMVHVEGKRSVLLSILKSGSASTLDVTSRIHAMLPATMEKLPKELKVSLLFDQSIFVRAAVDGVVHEALIAAGLTALMILLFLGSWRSTLIVVISIPLSILVAIIALDALGHTLNVMTLGGMALAVGILVDDATVAIENIHRNLGQRKPFIRAIVDGAQEIAVPALVATLCICIVFVPVAFITGAARSLFVPMALSVVIAMLMSYFLSRTLVPTLVRLLLEREAAEHAHGHDDAEGTATADPRPTRTKGLFGRVFAAFNRAFDRLRAAYGGWLAWALARRAGFVGAFLAFVAASVALVPLLGRDFFPSVDAGLIKLHVRGAPGTRLEESERHFARIQRTIREVIPPGEIRTMLDTIGIPASGINLSLSEGAQISSADGQIFIALEEHHRPTAEYVRQLRAKLNATYPDTTFFFLAPDISTQVLNFGLAAPINVQVVGPIGKEGETLAVAQRIADRMERIPGAVDVHLAQVPARPQLRIDVDRTMADQMGLTQRDVASDVLVSLSSSGQTSPTYWLDKRGVQYLVAVQTPQHAIGSFDDLNATPLSTGDGRPQLLSNVAALSRGTGPVNITHYNVARTFDVQANVDGTDLGSVADAVARVVDELRPELPRGTRVTIKGQAESMESSFRGLGYGLIFAVVLVYLLMVVNFQSWLDPLIILMALPGAISGIAWMLFVTHTPLSVPALMGSIMCVGVATANSILVVTFANDQRKLGRDATTAALAAGMTRLRPVLMTALAMIFGMLPMSLGLGEGGEQNAPLGRAVIGGLLVATMSTLFFVPVMYSILRPKAPARDPLAEDL</sequence>
<feature type="transmembrane region" description="Helical" evidence="1">
    <location>
        <begin position="925"/>
        <end position="943"/>
    </location>
</feature>
<evidence type="ECO:0000313" key="3">
    <source>
        <dbReference type="Proteomes" id="UP000075420"/>
    </source>
</evidence>
<feature type="transmembrane region" description="Helical" evidence="1">
    <location>
        <begin position="360"/>
        <end position="380"/>
    </location>
</feature>
<feature type="transmembrane region" description="Helical" evidence="1">
    <location>
        <begin position="1031"/>
        <end position="1054"/>
    </location>
</feature>
<accession>A0A150P0H6</accession>
<dbReference type="PANTHER" id="PTHR32063">
    <property type="match status" value="1"/>
</dbReference>
<dbReference type="EMBL" id="JELY01003515">
    <property type="protein sequence ID" value="KYF48308.1"/>
    <property type="molecule type" value="Genomic_DNA"/>
</dbReference>
<evidence type="ECO:0000256" key="1">
    <source>
        <dbReference type="SAM" id="Phobius"/>
    </source>
</evidence>
<dbReference type="Pfam" id="PF00873">
    <property type="entry name" value="ACR_tran"/>
    <property type="match status" value="1"/>
</dbReference>